<dbReference type="InterPro" id="IPR004613">
    <property type="entry name" value="RNase_J"/>
</dbReference>
<dbReference type="NCBIfam" id="TIGR00649">
    <property type="entry name" value="MG423"/>
    <property type="match status" value="1"/>
</dbReference>
<feature type="domain" description="Metallo-beta-lactamase" evidence="11">
    <location>
        <begin position="128"/>
        <end position="324"/>
    </location>
</feature>
<feature type="compositionally biased region" description="Basic and acidic residues" evidence="10">
    <location>
        <begin position="55"/>
        <end position="64"/>
    </location>
</feature>
<keyword evidence="3" id="KW-0479">Metal-binding</keyword>
<dbReference type="Gene3D" id="3.60.15.10">
    <property type="entry name" value="Ribonuclease Z/Hydroxyacylglutathione hydrolase-like"/>
    <property type="match status" value="1"/>
</dbReference>
<dbReference type="GO" id="GO:0005737">
    <property type="term" value="C:cytoplasm"/>
    <property type="evidence" value="ECO:0007669"/>
    <property type="project" value="UniProtKB-SubCell"/>
</dbReference>
<evidence type="ECO:0000256" key="9">
    <source>
        <dbReference type="HAMAP-Rule" id="MF_01491"/>
    </source>
</evidence>
<proteinExistence type="inferred from homology"/>
<reference evidence="12 13" key="1">
    <citation type="journal article" date="2019" name="Appl. Environ. Microbiol.">
        <title>Population genetics and characterization of Campylobacter jejuni isolates in western jackdaws and game birds in Finland.</title>
        <authorList>
            <person name="Kovanen S."/>
            <person name="Rossi M."/>
            <person name="Pohja-Mykra M."/>
            <person name="Nieminen T."/>
            <person name="Raunio-Saarnisto M."/>
            <person name="Sauvala M."/>
            <person name="Fredriksson-Ahomaa M."/>
            <person name="Hanninen M.L."/>
            <person name="Kivisto R."/>
        </authorList>
    </citation>
    <scope>NUCLEOTIDE SEQUENCE [LARGE SCALE GENOMIC DNA]</scope>
    <source>
        <strain evidence="12 13">CB296</strain>
    </source>
</reference>
<keyword evidence="7 9" id="KW-0269">Exonuclease</keyword>
<evidence type="ECO:0000256" key="3">
    <source>
        <dbReference type="ARBA" id="ARBA00022723"/>
    </source>
</evidence>
<feature type="compositionally biased region" description="Low complexity" evidence="10">
    <location>
        <begin position="12"/>
        <end position="21"/>
    </location>
</feature>
<keyword evidence="8 9" id="KW-0694">RNA-binding</keyword>
<keyword evidence="4 9" id="KW-0255">Endonuclease</keyword>
<dbReference type="SMART" id="SM00849">
    <property type="entry name" value="Lactamase_B"/>
    <property type="match status" value="1"/>
</dbReference>
<evidence type="ECO:0000313" key="13">
    <source>
        <dbReference type="Proteomes" id="UP000287237"/>
    </source>
</evidence>
<gene>
    <name evidence="9" type="primary">rnj</name>
    <name evidence="12" type="ORF">C3H42_05960</name>
</gene>
<dbReference type="EMBL" id="PRCK01000004">
    <property type="protein sequence ID" value="RTJ95593.1"/>
    <property type="molecule type" value="Genomic_DNA"/>
</dbReference>
<comment type="subunit">
    <text evidence="9">Homodimer, may be a subunit of the RNA degradosome.</text>
</comment>
<evidence type="ECO:0000256" key="1">
    <source>
        <dbReference type="ARBA" id="ARBA00022490"/>
    </source>
</evidence>
<dbReference type="InterPro" id="IPR055132">
    <property type="entry name" value="RNase_J_b_CASP"/>
</dbReference>
<dbReference type="SUPFAM" id="SSF56281">
    <property type="entry name" value="Metallo-hydrolase/oxidoreductase"/>
    <property type="match status" value="1"/>
</dbReference>
<dbReference type="AlphaFoldDB" id="A0A431B0N0"/>
<keyword evidence="2 9" id="KW-0540">Nuclease</keyword>
<comment type="subcellular location">
    <subcellularLocation>
        <location evidence="9">Cytoplasm</location>
    </subcellularLocation>
</comment>
<keyword evidence="5 9" id="KW-0378">Hydrolase</keyword>
<dbReference type="InterPro" id="IPR042173">
    <property type="entry name" value="RNase_J_2"/>
</dbReference>
<dbReference type="GO" id="GO:0003723">
    <property type="term" value="F:RNA binding"/>
    <property type="evidence" value="ECO:0007669"/>
    <property type="project" value="UniProtKB-UniRule"/>
</dbReference>
<dbReference type="GO" id="GO:0006364">
    <property type="term" value="P:rRNA processing"/>
    <property type="evidence" value="ECO:0007669"/>
    <property type="project" value="UniProtKB-UniRule"/>
</dbReference>
<evidence type="ECO:0000256" key="8">
    <source>
        <dbReference type="ARBA" id="ARBA00022884"/>
    </source>
</evidence>
<evidence type="ECO:0000313" key="12">
    <source>
        <dbReference type="EMBL" id="RTJ95593.1"/>
    </source>
</evidence>
<dbReference type="InterPro" id="IPR001587">
    <property type="entry name" value="RNase_J_CS"/>
</dbReference>
<name>A0A431B0N0_CAMJU</name>
<dbReference type="PANTHER" id="PTHR43694:SF1">
    <property type="entry name" value="RIBONUCLEASE J"/>
    <property type="match status" value="1"/>
</dbReference>
<dbReference type="PANTHER" id="PTHR43694">
    <property type="entry name" value="RIBONUCLEASE J"/>
    <property type="match status" value="1"/>
</dbReference>
<evidence type="ECO:0000256" key="6">
    <source>
        <dbReference type="ARBA" id="ARBA00022833"/>
    </source>
</evidence>
<dbReference type="Pfam" id="PF00753">
    <property type="entry name" value="Lactamase_B"/>
    <property type="match status" value="1"/>
</dbReference>
<dbReference type="Pfam" id="PF07521">
    <property type="entry name" value="RMMBL"/>
    <property type="match status" value="1"/>
</dbReference>
<evidence type="ECO:0000259" key="11">
    <source>
        <dbReference type="SMART" id="SM00849"/>
    </source>
</evidence>
<accession>A0A431B0N0</accession>
<sequence>MNMDENKEINKNEQNPNSNSKNNKRYKYKNRRKKLADSLQNENDTPKIDQNSNKEISENSENKTEKKKKKNRNLPSKLTGNEDWQIALAECIEANRVSHESRLHPLKYNNSSEHKIRITPLGGLGEIGGNISVFETNKDAIIIDIGMSFPDGTMHGVDIIIPDFDYVRKIKDKIRGIVITHAHEDHIGAVPYFFKEFQFPIYATPLALGMISNKFEEHGLKAERKWFRPVEKRKVYEIGEFDIEWIHITHSIIDASALAIKTKAGTIIHTGDFKIDQTPIDGYPTDLGRLAHYGEEGVLCLLSDSTNSYKEGYTKSESSVGPTFDQIFARTKGRVIMSTFSSNIHRVYQAITYGLKYGRKVCVIGRSMERNLYTTMELGYIKLDRKIFIDADEVSKYKDNEVLIVTTGSQGETMSALYRMATDEHKFIKIKPTDQVIISAKAIPGNEASVSAVLDYLLKAGAKVAYQEFSEIHVSGHASIEEQKLMLTLTKPKFFLPVHGEYNHITKHKETAMKCGIPERNIYLMSDGDQVELCQKYVKRIKTVKTGKVFVDNQINKQIADDVVIDRQKLADSGIVVIIAQIDKTTKTLINKPRVFSYGLVADKHDHAFSKDMAEVLGQFFINVKDEVLNDPRFLENQIRQVLRKHIFRKIKKYPTIVPTIFVM</sequence>
<dbReference type="InterPro" id="IPR036866">
    <property type="entry name" value="RibonucZ/Hydroxyglut_hydro"/>
</dbReference>
<dbReference type="Gene3D" id="3.40.50.10710">
    <property type="entry name" value="Metallo-hydrolase/oxidoreductase"/>
    <property type="match status" value="1"/>
</dbReference>
<keyword evidence="9" id="KW-0698">rRNA processing</keyword>
<keyword evidence="1 9" id="KW-0963">Cytoplasm</keyword>
<feature type="region of interest" description="Disordered" evidence="10">
    <location>
        <begin position="1"/>
        <end position="78"/>
    </location>
</feature>
<evidence type="ECO:0000256" key="5">
    <source>
        <dbReference type="ARBA" id="ARBA00022801"/>
    </source>
</evidence>
<organism evidence="12 13">
    <name type="scientific">Campylobacter jejuni</name>
    <dbReference type="NCBI Taxonomy" id="197"/>
    <lineage>
        <taxon>Bacteria</taxon>
        <taxon>Pseudomonadati</taxon>
        <taxon>Campylobacterota</taxon>
        <taxon>Epsilonproteobacteria</taxon>
        <taxon>Campylobacterales</taxon>
        <taxon>Campylobacteraceae</taxon>
        <taxon>Campylobacter</taxon>
    </lineage>
</organism>
<evidence type="ECO:0000256" key="7">
    <source>
        <dbReference type="ARBA" id="ARBA00022839"/>
    </source>
</evidence>
<protein>
    <recommendedName>
        <fullName evidence="9">Ribonuclease J</fullName>
        <shortName evidence="9">RNase J</shortName>
        <ecNumber evidence="9">3.1.-.-</ecNumber>
    </recommendedName>
</protein>
<dbReference type="InterPro" id="IPR001279">
    <property type="entry name" value="Metallo-B-lactamas"/>
</dbReference>
<dbReference type="InterPro" id="IPR030854">
    <property type="entry name" value="RNase_J_bac"/>
</dbReference>
<comment type="similarity">
    <text evidence="9">Belongs to the metallo-beta-lactamase superfamily. RNA-metabolizing metallo-beta-lactamase-like family. Bacterial RNase J subfamily.</text>
</comment>
<evidence type="ECO:0000256" key="2">
    <source>
        <dbReference type="ARBA" id="ARBA00022722"/>
    </source>
</evidence>
<dbReference type="GO" id="GO:0008270">
    <property type="term" value="F:zinc ion binding"/>
    <property type="evidence" value="ECO:0007669"/>
    <property type="project" value="InterPro"/>
</dbReference>
<evidence type="ECO:0000256" key="4">
    <source>
        <dbReference type="ARBA" id="ARBA00022759"/>
    </source>
</evidence>
<dbReference type="Gene3D" id="3.10.20.580">
    <property type="match status" value="1"/>
</dbReference>
<dbReference type="Pfam" id="PF22505">
    <property type="entry name" value="RNase_J_b_CASP"/>
    <property type="match status" value="1"/>
</dbReference>
<dbReference type="GO" id="GO:0004521">
    <property type="term" value="F:RNA endonuclease activity"/>
    <property type="evidence" value="ECO:0007669"/>
    <property type="project" value="UniProtKB-UniRule"/>
</dbReference>
<dbReference type="PROSITE" id="PS01292">
    <property type="entry name" value="UPF0036"/>
    <property type="match status" value="1"/>
</dbReference>
<dbReference type="EC" id="3.1.-.-" evidence="9"/>
<comment type="function">
    <text evidence="9">An RNase that has 5'-3' exonuclease and possibly endonuclease activity. Involved in maturation of rRNA and in some organisms also mRNA maturation and/or decay.</text>
</comment>
<evidence type="ECO:0000256" key="10">
    <source>
        <dbReference type="SAM" id="MobiDB-lite"/>
    </source>
</evidence>
<feature type="binding site" evidence="9">
    <location>
        <begin position="473"/>
        <end position="477"/>
    </location>
    <ligand>
        <name>substrate</name>
    </ligand>
</feature>
<dbReference type="CDD" id="cd07714">
    <property type="entry name" value="RNaseJ_MBL-fold"/>
    <property type="match status" value="1"/>
</dbReference>
<feature type="compositionally biased region" description="Basic and acidic residues" evidence="10">
    <location>
        <begin position="1"/>
        <end position="11"/>
    </location>
</feature>
<keyword evidence="6" id="KW-0862">Zinc</keyword>
<dbReference type="Pfam" id="PF17770">
    <property type="entry name" value="RNase_J_C"/>
    <property type="match status" value="1"/>
</dbReference>
<dbReference type="InterPro" id="IPR011108">
    <property type="entry name" value="RMMBL"/>
</dbReference>
<dbReference type="Proteomes" id="UP000287237">
    <property type="component" value="Unassembled WGS sequence"/>
</dbReference>
<dbReference type="HAMAP" id="MF_01491">
    <property type="entry name" value="RNase_J_bact"/>
    <property type="match status" value="1"/>
</dbReference>
<dbReference type="GO" id="GO:0004534">
    <property type="term" value="F:5'-3' RNA exonuclease activity"/>
    <property type="evidence" value="ECO:0007669"/>
    <property type="project" value="UniProtKB-UniRule"/>
</dbReference>
<feature type="compositionally biased region" description="Basic residues" evidence="10">
    <location>
        <begin position="22"/>
        <end position="34"/>
    </location>
</feature>
<dbReference type="RefSeq" id="WP_079861334.1">
    <property type="nucleotide sequence ID" value="NZ_JASUQW010000009.1"/>
</dbReference>
<comment type="caution">
    <text evidence="12">The sequence shown here is derived from an EMBL/GenBank/DDBJ whole genome shotgun (WGS) entry which is preliminary data.</text>
</comment>
<dbReference type="InterPro" id="IPR041636">
    <property type="entry name" value="RNase_J_C"/>
</dbReference>